<reference evidence="2" key="1">
    <citation type="submission" date="2024-06" db="EMBL/GenBank/DDBJ databases">
        <authorList>
            <person name="Liu X."/>
            <person name="Lenzi L."/>
            <person name="Haldenby T S."/>
            <person name="Uol C."/>
        </authorList>
    </citation>
    <scope>NUCLEOTIDE SEQUENCE</scope>
</reference>
<name>A0AAV2TNV3_CALDB</name>
<keyword evidence="1" id="KW-0812">Transmembrane</keyword>
<evidence type="ECO:0000313" key="3">
    <source>
        <dbReference type="Proteomes" id="UP001497525"/>
    </source>
</evidence>
<proteinExistence type="predicted"/>
<protein>
    <submittedName>
        <fullName evidence="2">Uncharacterized protein</fullName>
    </submittedName>
</protein>
<dbReference type="AlphaFoldDB" id="A0AAV2TNV3"/>
<accession>A0AAV2TNV3</accession>
<evidence type="ECO:0000313" key="2">
    <source>
        <dbReference type="EMBL" id="CAL5138893.1"/>
    </source>
</evidence>
<evidence type="ECO:0000256" key="1">
    <source>
        <dbReference type="SAM" id="Phobius"/>
    </source>
</evidence>
<feature type="transmembrane region" description="Helical" evidence="1">
    <location>
        <begin position="76"/>
        <end position="94"/>
    </location>
</feature>
<gene>
    <name evidence="2" type="ORF">CDAUBV1_LOCUS13752</name>
</gene>
<keyword evidence="1" id="KW-0472">Membrane</keyword>
<dbReference type="Proteomes" id="UP001497525">
    <property type="component" value="Unassembled WGS sequence"/>
</dbReference>
<keyword evidence="1" id="KW-1133">Transmembrane helix</keyword>
<organism evidence="2 3">
    <name type="scientific">Calicophoron daubneyi</name>
    <name type="common">Rumen fluke</name>
    <name type="synonym">Paramphistomum daubneyi</name>
    <dbReference type="NCBI Taxonomy" id="300641"/>
    <lineage>
        <taxon>Eukaryota</taxon>
        <taxon>Metazoa</taxon>
        <taxon>Spiralia</taxon>
        <taxon>Lophotrochozoa</taxon>
        <taxon>Platyhelminthes</taxon>
        <taxon>Trematoda</taxon>
        <taxon>Digenea</taxon>
        <taxon>Plagiorchiida</taxon>
        <taxon>Pronocephalata</taxon>
        <taxon>Paramphistomoidea</taxon>
        <taxon>Paramphistomidae</taxon>
        <taxon>Calicophoron</taxon>
    </lineage>
</organism>
<comment type="caution">
    <text evidence="2">The sequence shown here is derived from an EMBL/GenBank/DDBJ whole genome shotgun (WGS) entry which is preliminary data.</text>
</comment>
<sequence>MNPNRQRLFFVPCPVRIPMRSLCVCAYVPVTDLTPLSHMHNTTHQLQPSFVEIVPVCNFSWNLACRVQADDNHTTLVLLLPLLFYLVLSLSLNLSTLTPPKKEQQQQNPISFS</sequence>
<dbReference type="EMBL" id="CAXLJL010000545">
    <property type="protein sequence ID" value="CAL5138893.1"/>
    <property type="molecule type" value="Genomic_DNA"/>
</dbReference>